<keyword evidence="2" id="KW-1185">Reference proteome</keyword>
<name>A0ACA9KXX2_9GLOM</name>
<accession>A0ACA9KXX2</accession>
<evidence type="ECO:0000313" key="2">
    <source>
        <dbReference type="Proteomes" id="UP000789366"/>
    </source>
</evidence>
<evidence type="ECO:0000313" key="1">
    <source>
        <dbReference type="EMBL" id="CAG8499943.1"/>
    </source>
</evidence>
<comment type="caution">
    <text evidence="1">The sequence shown here is derived from an EMBL/GenBank/DDBJ whole genome shotgun (WGS) entry which is preliminary data.</text>
</comment>
<dbReference type="EMBL" id="CAJVPW010002137">
    <property type="protein sequence ID" value="CAG8499943.1"/>
    <property type="molecule type" value="Genomic_DNA"/>
</dbReference>
<protein>
    <submittedName>
        <fullName evidence="1">17670_t:CDS:1</fullName>
    </submittedName>
</protein>
<gene>
    <name evidence="1" type="ORF">SPELUC_LOCUS2965</name>
</gene>
<dbReference type="Proteomes" id="UP000789366">
    <property type="component" value="Unassembled WGS sequence"/>
</dbReference>
<sequence length="49" mass="5328">QTLSQLAACGVIEKNLIPSNCKYGGLIVHVFYQLKAESIFDKKGALNGF</sequence>
<reference evidence="1" key="1">
    <citation type="submission" date="2021-06" db="EMBL/GenBank/DDBJ databases">
        <authorList>
            <person name="Kallberg Y."/>
            <person name="Tangrot J."/>
            <person name="Rosling A."/>
        </authorList>
    </citation>
    <scope>NUCLEOTIDE SEQUENCE</scope>
    <source>
        <strain evidence="1">28 12/20/2015</strain>
    </source>
</reference>
<organism evidence="1 2">
    <name type="scientific">Cetraspora pellucida</name>
    <dbReference type="NCBI Taxonomy" id="1433469"/>
    <lineage>
        <taxon>Eukaryota</taxon>
        <taxon>Fungi</taxon>
        <taxon>Fungi incertae sedis</taxon>
        <taxon>Mucoromycota</taxon>
        <taxon>Glomeromycotina</taxon>
        <taxon>Glomeromycetes</taxon>
        <taxon>Diversisporales</taxon>
        <taxon>Gigasporaceae</taxon>
        <taxon>Cetraspora</taxon>
    </lineage>
</organism>
<feature type="non-terminal residue" evidence="1">
    <location>
        <position position="1"/>
    </location>
</feature>
<proteinExistence type="predicted"/>